<reference evidence="1" key="1">
    <citation type="submission" date="2022-11" db="EMBL/GenBank/DDBJ databases">
        <title>beta-Carotene-producing bacterium, Jeongeuplla avenae sp. nov., alleviates the salt stress of Arabidopsis seedlings.</title>
        <authorList>
            <person name="Jiang L."/>
            <person name="Lee J."/>
        </authorList>
    </citation>
    <scope>NUCLEOTIDE SEQUENCE</scope>
    <source>
        <strain evidence="1">DY_R2A_6</strain>
    </source>
</reference>
<gene>
    <name evidence="1" type="ORF">OXU80_07745</name>
</gene>
<dbReference type="Proteomes" id="UP001163223">
    <property type="component" value="Chromosome"/>
</dbReference>
<proteinExistence type="predicted"/>
<sequence length="160" mass="17268">MSCRYLIRSALVVAGLGVVAPAGAQESAEVFLRSLYQEPIYNPLEDGGADKLTGDALEALRTSETQSQEGEGVGCIDFVVTVSGQDYDGDAIRKTLAIEPAPADAEWPLEKGEARFLVSFTQAGEKTTLFYDLLEVDGAWRINDVANTAEEGWTMSQLCQ</sequence>
<name>A0ACD4NTL9_9HYPH</name>
<organism evidence="1 2">
    <name type="scientific">Antarcticirhabdus aurantiaca</name>
    <dbReference type="NCBI Taxonomy" id="2606717"/>
    <lineage>
        <taxon>Bacteria</taxon>
        <taxon>Pseudomonadati</taxon>
        <taxon>Pseudomonadota</taxon>
        <taxon>Alphaproteobacteria</taxon>
        <taxon>Hyphomicrobiales</taxon>
        <taxon>Aurantimonadaceae</taxon>
        <taxon>Antarcticirhabdus</taxon>
    </lineage>
</organism>
<protein>
    <submittedName>
        <fullName evidence="1">Uncharacterized protein</fullName>
    </submittedName>
</protein>
<evidence type="ECO:0000313" key="1">
    <source>
        <dbReference type="EMBL" id="WAJ30088.1"/>
    </source>
</evidence>
<dbReference type="EMBL" id="CP113520">
    <property type="protein sequence ID" value="WAJ30088.1"/>
    <property type="molecule type" value="Genomic_DNA"/>
</dbReference>
<evidence type="ECO:0000313" key="2">
    <source>
        <dbReference type="Proteomes" id="UP001163223"/>
    </source>
</evidence>
<keyword evidence="2" id="KW-1185">Reference proteome</keyword>
<accession>A0ACD4NTL9</accession>